<dbReference type="Proteomes" id="UP001157502">
    <property type="component" value="Chromosome 2"/>
</dbReference>
<keyword evidence="2" id="KW-1185">Reference proteome</keyword>
<protein>
    <submittedName>
        <fullName evidence="1">Uncharacterized protein</fullName>
    </submittedName>
</protein>
<evidence type="ECO:0000313" key="1">
    <source>
        <dbReference type="EMBL" id="KAJ8015131.1"/>
    </source>
</evidence>
<evidence type="ECO:0000313" key="2">
    <source>
        <dbReference type="Proteomes" id="UP001157502"/>
    </source>
</evidence>
<reference evidence="1" key="1">
    <citation type="submission" date="2021-05" db="EMBL/GenBank/DDBJ databases">
        <authorList>
            <person name="Pan Q."/>
            <person name="Jouanno E."/>
            <person name="Zahm M."/>
            <person name="Klopp C."/>
            <person name="Cabau C."/>
            <person name="Louis A."/>
            <person name="Berthelot C."/>
            <person name="Parey E."/>
            <person name="Roest Crollius H."/>
            <person name="Montfort J."/>
            <person name="Robinson-Rechavi M."/>
            <person name="Bouchez O."/>
            <person name="Lampietro C."/>
            <person name="Lopez Roques C."/>
            <person name="Donnadieu C."/>
            <person name="Postlethwait J."/>
            <person name="Bobe J."/>
            <person name="Dillon D."/>
            <person name="Chandos A."/>
            <person name="von Hippel F."/>
            <person name="Guiguen Y."/>
        </authorList>
    </citation>
    <scope>NUCLEOTIDE SEQUENCE</scope>
    <source>
        <strain evidence="1">YG-Jan2019</strain>
    </source>
</reference>
<organism evidence="1 2">
    <name type="scientific">Dallia pectoralis</name>
    <name type="common">Alaska blackfish</name>
    <dbReference type="NCBI Taxonomy" id="75939"/>
    <lineage>
        <taxon>Eukaryota</taxon>
        <taxon>Metazoa</taxon>
        <taxon>Chordata</taxon>
        <taxon>Craniata</taxon>
        <taxon>Vertebrata</taxon>
        <taxon>Euteleostomi</taxon>
        <taxon>Actinopterygii</taxon>
        <taxon>Neopterygii</taxon>
        <taxon>Teleostei</taxon>
        <taxon>Protacanthopterygii</taxon>
        <taxon>Esociformes</taxon>
        <taxon>Umbridae</taxon>
        <taxon>Dallia</taxon>
    </lineage>
</organism>
<name>A0ACC2HGJ5_DALPE</name>
<gene>
    <name evidence="1" type="ORF">DPEC_G00022970</name>
</gene>
<dbReference type="EMBL" id="CM055729">
    <property type="protein sequence ID" value="KAJ8015131.1"/>
    <property type="molecule type" value="Genomic_DNA"/>
</dbReference>
<proteinExistence type="predicted"/>
<sequence>MGKNTADWEPYGSSPHSRPPNPRRTCCWSRGSRLCHFPVKGSKGATSLRCRGTACQENLWSAAYQATRRKFNHTGPISSTALEAYKATPLSHTRHNRKTDGVTLLFWATTCHYRHPLDRETDVYAVAMARTVLWKEARAVKRNPHHPFKGIRRACVSTVEIPPLLLPQSAG</sequence>
<accession>A0ACC2HGJ5</accession>
<comment type="caution">
    <text evidence="1">The sequence shown here is derived from an EMBL/GenBank/DDBJ whole genome shotgun (WGS) entry which is preliminary data.</text>
</comment>